<dbReference type="Gene3D" id="3.60.40.10">
    <property type="entry name" value="PPM-type phosphatase domain"/>
    <property type="match status" value="1"/>
</dbReference>
<evidence type="ECO:0000256" key="2">
    <source>
        <dbReference type="ARBA" id="ARBA00004173"/>
    </source>
</evidence>
<dbReference type="InterPro" id="IPR015655">
    <property type="entry name" value="PP2C"/>
</dbReference>
<sequence length="586" mass="65957">MLRGLSREVKPGRRHRGTACSTLAESIRRVRAAQAGEKRARVRGWKTTSTCQCSFRMSSTVSYWIFNSARNRIAVLQGGRRLYSRGATNRNQPKWRLSSPASSTLKTGTPRGGFALQKAYRHTSTEEEDFHLHLSPDQVNDMLRAGEASHKILDFNNGVPNSVLRFESNQLAANSPVEDRQGVASCVQTNGLMFGIFDGHGGHACAQAVSERLFYYMAVSLMSHQTLEQMEEAMENMKPLLPILQWLKHPGDSIYKDVTSVHLDHLRVYWQELLDLHMEMGLSIEEALMYSFQRLDSDISLEIQAPLEDEVTKNLSLQVAFSGATACMAHVNGVHLHVANAGDCRAILGVQEDNGGWSCLPLTRDHNAWNEAELSRLKREHPESENRTLIIDDRLLGVLIPCRAFGDVQLKWSKELQRSVLGRGFDTEALNIYQFTPPHYYTPPYLTAKPEVTYHRLRPQDKFLVLASDGLWDMLGNEDVVRLVVGHLSKVACHKPDLDQRPANLGLMQSLLLQRKASGLQAADQNAATHLIRHAIGSNEYGEMEPERLAAMLTLPEDVARMYRDDITVMVVFFNSESIDTYYKEG</sequence>
<evidence type="ECO:0000256" key="9">
    <source>
        <dbReference type="ARBA" id="ARBA00023128"/>
    </source>
</evidence>
<dbReference type="InterPro" id="IPR036457">
    <property type="entry name" value="PPM-type-like_dom_sf"/>
</dbReference>
<keyword evidence="10" id="KW-0464">Manganese</keyword>
<evidence type="ECO:0000256" key="15">
    <source>
        <dbReference type="ARBA" id="ARBA00080557"/>
    </source>
</evidence>
<proteinExistence type="inferred from homology"/>
<keyword evidence="20" id="KW-1185">Reference proteome</keyword>
<accession>A0AAW0HVN5</accession>
<evidence type="ECO:0000256" key="1">
    <source>
        <dbReference type="ARBA" id="ARBA00001946"/>
    </source>
</evidence>
<evidence type="ECO:0000256" key="6">
    <source>
        <dbReference type="ARBA" id="ARBA00022842"/>
    </source>
</evidence>
<dbReference type="SMART" id="SM00332">
    <property type="entry name" value="PP2Cc"/>
    <property type="match status" value="1"/>
</dbReference>
<organism evidence="19 20">
    <name type="scientific">Myodes glareolus</name>
    <name type="common">Bank vole</name>
    <name type="synonym">Clethrionomys glareolus</name>
    <dbReference type="NCBI Taxonomy" id="447135"/>
    <lineage>
        <taxon>Eukaryota</taxon>
        <taxon>Metazoa</taxon>
        <taxon>Chordata</taxon>
        <taxon>Craniata</taxon>
        <taxon>Vertebrata</taxon>
        <taxon>Euteleostomi</taxon>
        <taxon>Mammalia</taxon>
        <taxon>Eutheria</taxon>
        <taxon>Euarchontoglires</taxon>
        <taxon>Glires</taxon>
        <taxon>Rodentia</taxon>
        <taxon>Myomorpha</taxon>
        <taxon>Muroidea</taxon>
        <taxon>Cricetidae</taxon>
        <taxon>Arvicolinae</taxon>
        <taxon>Myodes</taxon>
    </lineage>
</organism>
<reference evidence="19 20" key="1">
    <citation type="journal article" date="2023" name="bioRxiv">
        <title>Conserved and derived expression patterns and positive selection on dental genes reveal complex evolutionary context of ever-growing rodent molars.</title>
        <authorList>
            <person name="Calamari Z.T."/>
            <person name="Song A."/>
            <person name="Cohen E."/>
            <person name="Akter M."/>
            <person name="Roy R.D."/>
            <person name="Hallikas O."/>
            <person name="Christensen M.M."/>
            <person name="Li P."/>
            <person name="Marangoni P."/>
            <person name="Jernvall J."/>
            <person name="Klein O.D."/>
        </authorList>
    </citation>
    <scope>NUCLEOTIDE SEQUENCE [LARGE SCALE GENOMIC DNA]</scope>
    <source>
        <strain evidence="19">V071</strain>
    </source>
</reference>
<evidence type="ECO:0000256" key="8">
    <source>
        <dbReference type="ARBA" id="ARBA00022946"/>
    </source>
</evidence>
<evidence type="ECO:0000256" key="10">
    <source>
        <dbReference type="ARBA" id="ARBA00023211"/>
    </source>
</evidence>
<evidence type="ECO:0000256" key="14">
    <source>
        <dbReference type="ARBA" id="ARBA00070676"/>
    </source>
</evidence>
<evidence type="ECO:0000256" key="5">
    <source>
        <dbReference type="ARBA" id="ARBA00022801"/>
    </source>
</evidence>
<keyword evidence="8" id="KW-0809">Transit peptide</keyword>
<comment type="cofactor">
    <cofactor evidence="1">
        <name>Mg(2+)</name>
        <dbReference type="ChEBI" id="CHEBI:18420"/>
    </cofactor>
</comment>
<comment type="caution">
    <text evidence="19">The sequence shown here is derived from an EMBL/GenBank/DDBJ whole genome shotgun (WGS) entry which is preliminary data.</text>
</comment>
<dbReference type="PANTHER" id="PTHR13832">
    <property type="entry name" value="PROTEIN PHOSPHATASE 2C"/>
    <property type="match status" value="1"/>
</dbReference>
<evidence type="ECO:0000256" key="3">
    <source>
        <dbReference type="ARBA" id="ARBA00006702"/>
    </source>
</evidence>
<keyword evidence="6" id="KW-0460">Magnesium</keyword>
<evidence type="ECO:0000256" key="17">
    <source>
        <dbReference type="SAM" id="MobiDB-lite"/>
    </source>
</evidence>
<dbReference type="EC" id="3.1.3.43" evidence="11"/>
<dbReference type="FunFam" id="3.60.40.10:FF:000006">
    <property type="entry name" value="Pyruvate dehyrogenase phosphatase catalytic subunit 1"/>
    <property type="match status" value="1"/>
</dbReference>
<evidence type="ECO:0000313" key="19">
    <source>
        <dbReference type="EMBL" id="KAK7806277.1"/>
    </source>
</evidence>
<feature type="region of interest" description="Disordered" evidence="17">
    <location>
        <begin position="85"/>
        <end position="110"/>
    </location>
</feature>
<keyword evidence="7 16" id="KW-0904">Protein phosphatase</keyword>
<dbReference type="PROSITE" id="PS51746">
    <property type="entry name" value="PPM_2"/>
    <property type="match status" value="1"/>
</dbReference>
<comment type="similarity">
    <text evidence="3 16">Belongs to the PP2C family.</text>
</comment>
<dbReference type="InterPro" id="IPR001932">
    <property type="entry name" value="PPM-type_phosphatase-like_dom"/>
</dbReference>
<comment type="subcellular location">
    <subcellularLocation>
        <location evidence="2">Mitochondrion</location>
    </subcellularLocation>
</comment>
<evidence type="ECO:0000259" key="18">
    <source>
        <dbReference type="PROSITE" id="PS51746"/>
    </source>
</evidence>
<dbReference type="CDD" id="cd00143">
    <property type="entry name" value="PP2Cc"/>
    <property type="match status" value="1"/>
</dbReference>
<dbReference type="AlphaFoldDB" id="A0AAW0HVN5"/>
<keyword evidence="9" id="KW-0496">Mitochondrion</keyword>
<evidence type="ECO:0000256" key="11">
    <source>
        <dbReference type="ARBA" id="ARBA00038972"/>
    </source>
</evidence>
<gene>
    <name evidence="19" type="ORF">U0070_000299</name>
</gene>
<evidence type="ECO:0000256" key="16">
    <source>
        <dbReference type="RuleBase" id="RU003465"/>
    </source>
</evidence>
<evidence type="ECO:0000256" key="12">
    <source>
        <dbReference type="ARBA" id="ARBA00048892"/>
    </source>
</evidence>
<keyword evidence="5 16" id="KW-0378">Hydrolase</keyword>
<evidence type="ECO:0000256" key="7">
    <source>
        <dbReference type="ARBA" id="ARBA00022912"/>
    </source>
</evidence>
<dbReference type="EMBL" id="JBBHLL010000306">
    <property type="protein sequence ID" value="KAK7806277.1"/>
    <property type="molecule type" value="Genomic_DNA"/>
</dbReference>
<name>A0AAW0HVN5_MYOGA</name>
<dbReference type="Pfam" id="PF00481">
    <property type="entry name" value="PP2C"/>
    <property type="match status" value="1"/>
</dbReference>
<dbReference type="GO" id="GO:0004741">
    <property type="term" value="F:[pyruvate dehydrogenase (acetyl-transferring)]-phosphatase activity"/>
    <property type="evidence" value="ECO:0007669"/>
    <property type="project" value="UniProtKB-EC"/>
</dbReference>
<comment type="function">
    <text evidence="13">Mitochondrial enzyme that catalyzes the dephosphorylation and concomitant reactivation of the alpha subunit of the E1 component of the pyruvate dehydrogenase complex (PDC), thereby stimulating the conversion of pyruvate into acetyl-CoA. Acts as a crucial regulator of T cell metabolism and function, with a particular focus on T-helper Th17.</text>
</comment>
<dbReference type="PROSITE" id="PS01032">
    <property type="entry name" value="PPM_1"/>
    <property type="match status" value="1"/>
</dbReference>
<dbReference type="GO" id="GO:0046872">
    <property type="term" value="F:metal ion binding"/>
    <property type="evidence" value="ECO:0007669"/>
    <property type="project" value="UniProtKB-KW"/>
</dbReference>
<feature type="domain" description="PPM-type phosphatase" evidence="18">
    <location>
        <begin position="163"/>
        <end position="574"/>
    </location>
</feature>
<dbReference type="InterPro" id="IPR000222">
    <property type="entry name" value="PP2C_BS"/>
</dbReference>
<dbReference type="GO" id="GO:0005739">
    <property type="term" value="C:mitochondrion"/>
    <property type="evidence" value="ECO:0007669"/>
    <property type="project" value="UniProtKB-SubCell"/>
</dbReference>
<protein>
    <recommendedName>
        <fullName evidence="14">[Pyruvate dehydrogenase [acetyl-transferring]]-phosphatase 2, mitochondrial</fullName>
        <ecNumber evidence="11">3.1.3.43</ecNumber>
    </recommendedName>
    <alternativeName>
        <fullName evidence="15">Pyruvate dehydrogenase phosphatase catalytic subunit 2</fullName>
    </alternativeName>
</protein>
<evidence type="ECO:0000256" key="4">
    <source>
        <dbReference type="ARBA" id="ARBA00022723"/>
    </source>
</evidence>
<dbReference type="SUPFAM" id="SSF81606">
    <property type="entry name" value="PP2C-like"/>
    <property type="match status" value="1"/>
</dbReference>
<evidence type="ECO:0000256" key="13">
    <source>
        <dbReference type="ARBA" id="ARBA00054115"/>
    </source>
</evidence>
<evidence type="ECO:0000313" key="20">
    <source>
        <dbReference type="Proteomes" id="UP001488838"/>
    </source>
</evidence>
<dbReference type="PANTHER" id="PTHR13832:SF343">
    <property type="entry name" value="[PYRUVATE DEHYDROGENASE [ACETYL-TRANSFERRING]]-PHOSPHATASE 2, MITOCHONDRIAL"/>
    <property type="match status" value="1"/>
</dbReference>
<keyword evidence="4" id="KW-0479">Metal-binding</keyword>
<comment type="catalytic activity">
    <reaction evidence="12">
        <text>O-phospho-L-seryl-[pyruvate dehydrogenase E1 alpha subunit] + H2O = L-seryl-[pyruvate dehydrogenase E1 alpha subunit] + phosphate</text>
        <dbReference type="Rhea" id="RHEA:12669"/>
        <dbReference type="Rhea" id="RHEA-COMP:13689"/>
        <dbReference type="Rhea" id="RHEA-COMP:13690"/>
        <dbReference type="ChEBI" id="CHEBI:15377"/>
        <dbReference type="ChEBI" id="CHEBI:29999"/>
        <dbReference type="ChEBI" id="CHEBI:43474"/>
        <dbReference type="ChEBI" id="CHEBI:83421"/>
        <dbReference type="EC" id="3.1.3.43"/>
    </reaction>
    <physiologicalReaction direction="left-to-right" evidence="12">
        <dbReference type="Rhea" id="RHEA:12670"/>
    </physiologicalReaction>
</comment>
<dbReference type="Proteomes" id="UP001488838">
    <property type="component" value="Unassembled WGS sequence"/>
</dbReference>